<feature type="chain" id="PRO_5012299736" description="Protein kinase domain-containing protein" evidence="3">
    <location>
        <begin position="28"/>
        <end position="917"/>
    </location>
</feature>
<comment type="caution">
    <text evidence="4">The sequence shown here is derived from an EMBL/GenBank/DDBJ whole genome shotgun (WGS) entry which is preliminary data.</text>
</comment>
<organism evidence="4 5">
    <name type="scientific">Symbiodinium microadriaticum</name>
    <name type="common">Dinoflagellate</name>
    <name type="synonym">Zooxanthella microadriatica</name>
    <dbReference type="NCBI Taxonomy" id="2951"/>
    <lineage>
        <taxon>Eukaryota</taxon>
        <taxon>Sar</taxon>
        <taxon>Alveolata</taxon>
        <taxon>Dinophyceae</taxon>
        <taxon>Suessiales</taxon>
        <taxon>Symbiodiniaceae</taxon>
        <taxon>Symbiodinium</taxon>
    </lineage>
</organism>
<feature type="signal peptide" evidence="3">
    <location>
        <begin position="1"/>
        <end position="27"/>
    </location>
</feature>
<feature type="transmembrane region" description="Helical" evidence="2">
    <location>
        <begin position="869"/>
        <end position="891"/>
    </location>
</feature>
<evidence type="ECO:0000256" key="2">
    <source>
        <dbReference type="SAM" id="Phobius"/>
    </source>
</evidence>
<keyword evidence="2" id="KW-0812">Transmembrane</keyword>
<gene>
    <name evidence="4" type="ORF">AK812_SmicGene21664</name>
</gene>
<dbReference type="Proteomes" id="UP000186817">
    <property type="component" value="Unassembled WGS sequence"/>
</dbReference>
<proteinExistence type="predicted"/>
<keyword evidence="3" id="KW-0732">Signal</keyword>
<accession>A0A1Q9DLX6</accession>
<keyword evidence="5" id="KW-1185">Reference proteome</keyword>
<sequence length="917" mass="100106">MAPIRTLSRLTTAVDMLAALALSTTDGLTINTRRMRPPPKGTRQAHFDHHFARCQLAFNKGRQRPSCAELNDSTNSRFSVPLLLGRGALASQHGPAGRAHRGRMVACCDGGSDGRPVSSLRHVWNVSQAFALCPHISRTYTPVRYATGEGEVEARRAAPPQTAPAFTTAQRLVSAAEAASLDGVPHAFLLTCMYGLAVLQLIADRDAGAANSLRSHLPSSTAAGTFRHGAWPEFLQLASASASRPRCSRRGPRPLCTSASCRATCTGHLRIGSSGASRDLRILVDEGDTQHAPTAPSSAMSFGASLAARCHGAAATLSLKAKGESKRSRLASSGIADMQPAATLLFIAMERLQEVLISQHCLPTLTKVSSLAAFPVGGAAGAFIARALRHQPTCTVCPVWMEHARAIALLTSFANVLADGRAPRGLRAYFGGAKGTALRKLNKTTGEEDARPVCTGEVLRAKQLQLVRIIRSTLFLVWKMDALSVVLEMLKSSSPMGWKQSPTHCLHELGRLDIGVQAVFEACVAGEAPELNEILADVRGSLPPTISLLMEAARLLLGAFDLEAAHDPHRVFHGRVDLPGRLLLAQRHRRTGGIWMDPQFIGEQQYTARSRYSCSGQLMSLERMAPEDNAAKRDKVKDFIQGRRIGMCWSRHGSLRRRSHSRWGSVRAEGDQAAKKAAARGRGRKGWSTSVSEAADRPVPGPVKVRLLFEALDVAVLVDFVVLEISHTEYEVTIIEETRQRRFLPLRLADKDYLTPTQNRMLQERLAGTDRAVGRVRVIDIVGGSWMADMRQIARHEYSAEERGRKAEHVQRILEKRHRSKSGRKRPTYGQAESFPLSDRELYDKALAGEASNSEAPSIMGVQVHRVPLALQLLYMVGVVAAVSYVVFLVVRQLTARDKAKAEKAEEKKREKVSKKK</sequence>
<name>A0A1Q9DLX6_SYMMI</name>
<dbReference type="AlphaFoldDB" id="A0A1Q9DLX6"/>
<reference evidence="4 5" key="1">
    <citation type="submission" date="2016-02" db="EMBL/GenBank/DDBJ databases">
        <title>Genome analysis of coral dinoflagellate symbionts highlights evolutionary adaptations to a symbiotic lifestyle.</title>
        <authorList>
            <person name="Aranda M."/>
            <person name="Li Y."/>
            <person name="Liew Y.J."/>
            <person name="Baumgarten S."/>
            <person name="Simakov O."/>
            <person name="Wilson M."/>
            <person name="Piel J."/>
            <person name="Ashoor H."/>
            <person name="Bougouffa S."/>
            <person name="Bajic V.B."/>
            <person name="Ryu T."/>
            <person name="Ravasi T."/>
            <person name="Bayer T."/>
            <person name="Micklem G."/>
            <person name="Kim H."/>
            <person name="Bhak J."/>
            <person name="Lajeunesse T.C."/>
            <person name="Voolstra C.R."/>
        </authorList>
    </citation>
    <scope>NUCLEOTIDE SEQUENCE [LARGE SCALE GENOMIC DNA]</scope>
    <source>
        <strain evidence="4 5">CCMP2467</strain>
    </source>
</reference>
<dbReference type="EMBL" id="LSRX01000478">
    <property type="protein sequence ID" value="OLP96153.1"/>
    <property type="molecule type" value="Genomic_DNA"/>
</dbReference>
<evidence type="ECO:0000313" key="4">
    <source>
        <dbReference type="EMBL" id="OLP96153.1"/>
    </source>
</evidence>
<protein>
    <recommendedName>
        <fullName evidence="6">Protein kinase domain-containing protein</fullName>
    </recommendedName>
</protein>
<evidence type="ECO:0000256" key="3">
    <source>
        <dbReference type="SAM" id="SignalP"/>
    </source>
</evidence>
<keyword evidence="2" id="KW-0472">Membrane</keyword>
<keyword evidence="2" id="KW-1133">Transmembrane helix</keyword>
<evidence type="ECO:0000256" key="1">
    <source>
        <dbReference type="SAM" id="MobiDB-lite"/>
    </source>
</evidence>
<dbReference type="OrthoDB" id="420597at2759"/>
<evidence type="ECO:0008006" key="6">
    <source>
        <dbReference type="Google" id="ProtNLM"/>
    </source>
</evidence>
<feature type="region of interest" description="Disordered" evidence="1">
    <location>
        <begin position="660"/>
        <end position="695"/>
    </location>
</feature>
<evidence type="ECO:0000313" key="5">
    <source>
        <dbReference type="Proteomes" id="UP000186817"/>
    </source>
</evidence>